<evidence type="ECO:0000313" key="1">
    <source>
        <dbReference type="EMBL" id="MFC0318698.1"/>
    </source>
</evidence>
<sequence>MVKSRKRKGKYLLKWHSGVITYAKLMGVNSERVRVAMEAGEIVADLIGVEQEKMIDLRKYGDFVFWQEAQDKEMPKDGKKEERTK</sequence>
<name>A0ABV6HIH0_9SPHI</name>
<organism evidence="1 2">
    <name type="scientific">Olivibacter oleidegradans</name>
    <dbReference type="NCBI Taxonomy" id="760123"/>
    <lineage>
        <taxon>Bacteria</taxon>
        <taxon>Pseudomonadati</taxon>
        <taxon>Bacteroidota</taxon>
        <taxon>Sphingobacteriia</taxon>
        <taxon>Sphingobacteriales</taxon>
        <taxon>Sphingobacteriaceae</taxon>
        <taxon>Olivibacter</taxon>
    </lineage>
</organism>
<reference evidence="1 2" key="1">
    <citation type="submission" date="2024-09" db="EMBL/GenBank/DDBJ databases">
        <authorList>
            <person name="Sun Q."/>
            <person name="Mori K."/>
        </authorList>
    </citation>
    <scope>NUCLEOTIDE SEQUENCE [LARGE SCALE GENOMIC DNA]</scope>
    <source>
        <strain evidence="1 2">CCM 7765</strain>
    </source>
</reference>
<dbReference type="RefSeq" id="WP_130857252.1">
    <property type="nucleotide sequence ID" value="NZ_JBHLWO010000002.1"/>
</dbReference>
<dbReference type="Proteomes" id="UP001589774">
    <property type="component" value="Unassembled WGS sequence"/>
</dbReference>
<gene>
    <name evidence="1" type="ORF">ACFFI0_10275</name>
</gene>
<proteinExistence type="predicted"/>
<dbReference type="EMBL" id="JBHLWO010000002">
    <property type="protein sequence ID" value="MFC0318698.1"/>
    <property type="molecule type" value="Genomic_DNA"/>
</dbReference>
<keyword evidence="2" id="KW-1185">Reference proteome</keyword>
<accession>A0ABV6HIH0</accession>
<comment type="caution">
    <text evidence="1">The sequence shown here is derived from an EMBL/GenBank/DDBJ whole genome shotgun (WGS) entry which is preliminary data.</text>
</comment>
<evidence type="ECO:0000313" key="2">
    <source>
        <dbReference type="Proteomes" id="UP001589774"/>
    </source>
</evidence>
<protein>
    <submittedName>
        <fullName evidence="1">Uncharacterized protein</fullName>
    </submittedName>
</protein>